<dbReference type="GO" id="GO:0008270">
    <property type="term" value="F:zinc ion binding"/>
    <property type="evidence" value="ECO:0007669"/>
    <property type="project" value="UniProtKB-KW"/>
</dbReference>
<dbReference type="AlphaFoldDB" id="A0A0K0FC06"/>
<protein>
    <submittedName>
        <fullName evidence="10">Dreadlocks (inferred by orthology to a D. melanogaster protein)</fullName>
    </submittedName>
</protein>
<evidence type="ECO:0000256" key="5">
    <source>
        <dbReference type="PROSITE-ProRule" id="PRU00175"/>
    </source>
</evidence>
<evidence type="ECO:0000256" key="2">
    <source>
        <dbReference type="ARBA" id="ARBA00022771"/>
    </source>
</evidence>
<reference evidence="9" key="1">
    <citation type="submission" date="2014-07" db="EMBL/GenBank/DDBJ databases">
        <authorList>
            <person name="Martin A.A"/>
            <person name="De Silva N."/>
        </authorList>
    </citation>
    <scope>NUCLEOTIDE SEQUENCE</scope>
</reference>
<dbReference type="InterPro" id="IPR036860">
    <property type="entry name" value="SH2_dom_sf"/>
</dbReference>
<dbReference type="InterPro" id="IPR051184">
    <property type="entry name" value="Tyrosine-phos_adapter"/>
</dbReference>
<dbReference type="GO" id="GO:0005737">
    <property type="term" value="C:cytoplasm"/>
    <property type="evidence" value="ECO:0007669"/>
    <property type="project" value="TreeGrafter"/>
</dbReference>
<keyword evidence="2 5" id="KW-0863">Zinc-finger</keyword>
<dbReference type="SUPFAM" id="SSF55550">
    <property type="entry name" value="SH2 domain"/>
    <property type="match status" value="1"/>
</dbReference>
<dbReference type="GO" id="GO:0048013">
    <property type="term" value="P:ephrin receptor signaling pathway"/>
    <property type="evidence" value="ECO:0007669"/>
    <property type="project" value="TreeGrafter"/>
</dbReference>
<dbReference type="PROSITE" id="PS50089">
    <property type="entry name" value="ZF_RING_2"/>
    <property type="match status" value="1"/>
</dbReference>
<feature type="domain" description="RING-type" evidence="8">
    <location>
        <begin position="238"/>
        <end position="286"/>
    </location>
</feature>
<evidence type="ECO:0000256" key="4">
    <source>
        <dbReference type="ARBA" id="ARBA00022999"/>
    </source>
</evidence>
<name>A0A0K0FC06_STRVS</name>
<keyword evidence="3" id="KW-0862">Zinc</keyword>
<dbReference type="SUPFAM" id="SSF57850">
    <property type="entry name" value="RING/U-box"/>
    <property type="match status" value="1"/>
</dbReference>
<evidence type="ECO:0000256" key="3">
    <source>
        <dbReference type="ARBA" id="ARBA00022833"/>
    </source>
</evidence>
<dbReference type="STRING" id="75913.A0A0K0FC06"/>
<evidence type="ECO:0000256" key="6">
    <source>
        <dbReference type="PROSITE-ProRule" id="PRU00191"/>
    </source>
</evidence>
<dbReference type="Gene3D" id="3.30.505.10">
    <property type="entry name" value="SH2 domain"/>
    <property type="match status" value="1"/>
</dbReference>
<evidence type="ECO:0000313" key="9">
    <source>
        <dbReference type="Proteomes" id="UP000035680"/>
    </source>
</evidence>
<dbReference type="GO" id="GO:0016477">
    <property type="term" value="P:cell migration"/>
    <property type="evidence" value="ECO:0007669"/>
    <property type="project" value="TreeGrafter"/>
</dbReference>
<keyword evidence="9" id="KW-1185">Reference proteome</keyword>
<dbReference type="PROSITE" id="PS50001">
    <property type="entry name" value="SH2"/>
    <property type="match status" value="1"/>
</dbReference>
<dbReference type="InterPro" id="IPR001841">
    <property type="entry name" value="Znf_RING"/>
</dbReference>
<evidence type="ECO:0000259" key="7">
    <source>
        <dbReference type="PROSITE" id="PS50001"/>
    </source>
</evidence>
<dbReference type="SMART" id="SM00184">
    <property type="entry name" value="RING"/>
    <property type="match status" value="1"/>
</dbReference>
<accession>A0A0K0FC06</accession>
<dbReference type="InterPro" id="IPR027370">
    <property type="entry name" value="Znf-RING_euk"/>
</dbReference>
<dbReference type="PANTHER" id="PTHR19969:SF14">
    <property type="entry name" value="DREADLOCKS, ISOFORM B"/>
    <property type="match status" value="1"/>
</dbReference>
<dbReference type="SMART" id="SM00252">
    <property type="entry name" value="SH2"/>
    <property type="match status" value="1"/>
</dbReference>
<evidence type="ECO:0000256" key="1">
    <source>
        <dbReference type="ARBA" id="ARBA00022723"/>
    </source>
</evidence>
<organism evidence="9 10">
    <name type="scientific">Strongyloides venezuelensis</name>
    <name type="common">Threadworm</name>
    <dbReference type="NCBI Taxonomy" id="75913"/>
    <lineage>
        <taxon>Eukaryota</taxon>
        <taxon>Metazoa</taxon>
        <taxon>Ecdysozoa</taxon>
        <taxon>Nematoda</taxon>
        <taxon>Chromadorea</taxon>
        <taxon>Rhabditida</taxon>
        <taxon>Tylenchina</taxon>
        <taxon>Panagrolaimomorpha</taxon>
        <taxon>Strongyloidoidea</taxon>
        <taxon>Strongyloididae</taxon>
        <taxon>Strongyloides</taxon>
    </lineage>
</organism>
<dbReference type="GO" id="GO:0030971">
    <property type="term" value="F:receptor tyrosine kinase binding"/>
    <property type="evidence" value="ECO:0007669"/>
    <property type="project" value="TreeGrafter"/>
</dbReference>
<dbReference type="Pfam" id="PF13445">
    <property type="entry name" value="zf-RING_UBOX"/>
    <property type="match status" value="1"/>
</dbReference>
<reference evidence="10" key="2">
    <citation type="submission" date="2015-08" db="UniProtKB">
        <authorList>
            <consortium name="WormBaseParasite"/>
        </authorList>
    </citation>
    <scope>IDENTIFICATION</scope>
</reference>
<dbReference type="PANTHER" id="PTHR19969">
    <property type="entry name" value="SH2-SH3 ADAPTOR PROTEIN-RELATED"/>
    <property type="match status" value="1"/>
</dbReference>
<feature type="domain" description="SH2" evidence="7">
    <location>
        <begin position="384"/>
        <end position="481"/>
    </location>
</feature>
<dbReference type="InterPro" id="IPR013083">
    <property type="entry name" value="Znf_RING/FYVE/PHD"/>
</dbReference>
<sequence>MTFEYLICFESLADHRAEDFQYSSPCGHMIRKSCLERLKEYGSRCELNCLFIITFTSNGKNQTKNKMVKNRHRGDSTEEMSNLLNNVLFESMDIKEDLDKCFNSKAVVKDFILREPNTLILNFIAKISVQCQICVLSYSAPGTRQAPYSRSCGRVLGERCLDQLKMVSNDGHFNCPFIMKILNLMITIQYMVSLKSIYWAKKVDQSLLTSSDKTTRLQFFKTSQIDCKYSFKKMVIGCQICFESYTDPGTEHAPYSAPCGHVMGKSCMITLKEYGSKNEFDCPFCNERIVFERCHPIYFMPDEIVTSTSNCNPTVDVETLDFSNNMSSESIGKININIKQPLSMVVINVKGHYQKIKLLNHFSGYELINGRSEEMLLDVSNLPYYYGKMKREDADRYFDLMADVGDFMLRDSETHIGDYVISLKGSIRNRHFWIRVNKNTNEYTTMGRTFKTLFSLIDFFKIYPICICEKTYKRLYLIKPILRNYSLC</sequence>
<dbReference type="Proteomes" id="UP000035680">
    <property type="component" value="Unassembled WGS sequence"/>
</dbReference>
<evidence type="ECO:0000259" key="8">
    <source>
        <dbReference type="PROSITE" id="PS50089"/>
    </source>
</evidence>
<dbReference type="Gene3D" id="3.30.40.10">
    <property type="entry name" value="Zinc/RING finger domain, C3HC4 (zinc finger)"/>
    <property type="match status" value="1"/>
</dbReference>
<evidence type="ECO:0000313" key="10">
    <source>
        <dbReference type="WBParaSite" id="SVE_0637000.1"/>
    </source>
</evidence>
<dbReference type="Pfam" id="PF00017">
    <property type="entry name" value="SH2"/>
    <property type="match status" value="1"/>
</dbReference>
<proteinExistence type="predicted"/>
<dbReference type="GO" id="GO:0035591">
    <property type="term" value="F:signaling adaptor activity"/>
    <property type="evidence" value="ECO:0007669"/>
    <property type="project" value="TreeGrafter"/>
</dbReference>
<keyword evidence="1" id="KW-0479">Metal-binding</keyword>
<dbReference type="InterPro" id="IPR000980">
    <property type="entry name" value="SH2"/>
</dbReference>
<dbReference type="WBParaSite" id="SVE_0637000.1">
    <property type="protein sequence ID" value="SVE_0637000.1"/>
    <property type="gene ID" value="SVE_0637000"/>
</dbReference>
<keyword evidence="4 6" id="KW-0727">SH2 domain</keyword>